<dbReference type="PANTHER" id="PTHR43550:SF3">
    <property type="entry name" value="3-KETODIHYDROSPHINGOSINE REDUCTASE"/>
    <property type="match status" value="1"/>
</dbReference>
<accession>A0A8C2PII4</accession>
<dbReference type="GO" id="GO:0030148">
    <property type="term" value="P:sphingolipid biosynthetic process"/>
    <property type="evidence" value="ECO:0007669"/>
    <property type="project" value="TreeGrafter"/>
</dbReference>
<reference evidence="2" key="2">
    <citation type="submission" date="2025-08" db="UniProtKB">
        <authorList>
            <consortium name="Ensembl"/>
        </authorList>
    </citation>
    <scope>IDENTIFICATION</scope>
</reference>
<dbReference type="AlphaFoldDB" id="A0A8C2PII4"/>
<dbReference type="GO" id="GO:0005789">
    <property type="term" value="C:endoplasmic reticulum membrane"/>
    <property type="evidence" value="ECO:0007669"/>
    <property type="project" value="TreeGrafter"/>
</dbReference>
<protein>
    <submittedName>
        <fullName evidence="2">Uncharacterized protein</fullName>
    </submittedName>
</protein>
<dbReference type="GO" id="GO:0006666">
    <property type="term" value="P:3-keto-sphinganine metabolic process"/>
    <property type="evidence" value="ECO:0007669"/>
    <property type="project" value="TreeGrafter"/>
</dbReference>
<name>A0A8C2PII4_CAPHI</name>
<evidence type="ECO:0000256" key="1">
    <source>
        <dbReference type="SAM" id="MobiDB-lite"/>
    </source>
</evidence>
<dbReference type="GO" id="GO:0047560">
    <property type="term" value="F:3-dehydrosphinganine reductase activity"/>
    <property type="evidence" value="ECO:0007669"/>
    <property type="project" value="TreeGrafter"/>
</dbReference>
<dbReference type="Ensembl" id="ENSCHIT00010029282.1">
    <property type="protein sequence ID" value="ENSCHIP00010020764.1"/>
    <property type="gene ID" value="ENSCHIG00010015251.1"/>
</dbReference>
<feature type="region of interest" description="Disordered" evidence="1">
    <location>
        <begin position="92"/>
        <end position="122"/>
    </location>
</feature>
<reference evidence="2" key="1">
    <citation type="submission" date="2019-03" db="EMBL/GenBank/DDBJ databases">
        <title>Genome sequencing and reference-guided assembly of Black Bengal Goat (Capra hircus).</title>
        <authorList>
            <person name="Siddiki A.Z."/>
            <person name="Baten A."/>
            <person name="Billah M."/>
            <person name="Alam M.A.U."/>
            <person name="Shawrob K.S.M."/>
            <person name="Saha S."/>
            <person name="Chowdhury M."/>
            <person name="Rahman A.H."/>
            <person name="Stear M."/>
            <person name="Miah G."/>
            <person name="Das G.B."/>
            <person name="Hossain M.M."/>
            <person name="Kumkum M."/>
            <person name="Islam M.S."/>
            <person name="Mollah A.M."/>
            <person name="Ahsan A."/>
            <person name="Tusar F."/>
            <person name="Khan M.K.I."/>
        </authorList>
    </citation>
    <scope>NUCLEOTIDE SEQUENCE [LARGE SCALE GENOMIC DNA]</scope>
</reference>
<sequence length="326" mass="34515">MAAVLSGWGRGRGTSGLPFSTICCPHCSFQALVSGSERTLEGGERTSVAQGPLISRIEARVSCLFLNDLHGQEFPDSASGRGFSGVSVGKEPAYSAGDARDTGSIPGSERSPGEGSGNPLQFSCLENPMDRGAWRAAVHGVVHTQHSSTEPACWSPHLLGKSGPCAECLPGSQHGLIREGAEVSCFTKGPDVVSETQVKPYNVYVTVAYPPDTDTPGFAKENQTKPLETRLISETTSVCKPEQVAKQIVKDAVQGNFNSSIGSDGYMLSSLTCGMAPVTSITEGLQQVVTMGLFRTIALFYLGSFDSIVRRCMTQKAQLETVDKTA</sequence>
<dbReference type="PANTHER" id="PTHR43550">
    <property type="entry name" value="3-KETODIHYDROSPHINGOSINE REDUCTASE"/>
    <property type="match status" value="1"/>
</dbReference>
<evidence type="ECO:0000313" key="2">
    <source>
        <dbReference type="Ensembl" id="ENSCHIP00010020764.1"/>
    </source>
</evidence>
<proteinExistence type="predicted"/>
<organism evidence="2">
    <name type="scientific">Capra hircus</name>
    <name type="common">Goat</name>
    <dbReference type="NCBI Taxonomy" id="9925"/>
    <lineage>
        <taxon>Eukaryota</taxon>
        <taxon>Metazoa</taxon>
        <taxon>Chordata</taxon>
        <taxon>Craniata</taxon>
        <taxon>Vertebrata</taxon>
        <taxon>Euteleostomi</taxon>
        <taxon>Mammalia</taxon>
        <taxon>Eutheria</taxon>
        <taxon>Laurasiatheria</taxon>
        <taxon>Artiodactyla</taxon>
        <taxon>Ruminantia</taxon>
        <taxon>Pecora</taxon>
        <taxon>Bovidae</taxon>
        <taxon>Caprinae</taxon>
        <taxon>Capra</taxon>
    </lineage>
</organism>